<gene>
    <name evidence="7" type="ORF">EV680_1565</name>
</gene>
<comment type="caution">
    <text evidence="7">The sequence shown here is derived from an EMBL/GenBank/DDBJ whole genome shotgun (WGS) entry which is preliminary data.</text>
</comment>
<evidence type="ECO:0000256" key="3">
    <source>
        <dbReference type="ARBA" id="ARBA00022692"/>
    </source>
</evidence>
<evidence type="ECO:0000256" key="6">
    <source>
        <dbReference type="SAM" id="Phobius"/>
    </source>
</evidence>
<keyword evidence="5 6" id="KW-0472">Membrane</keyword>
<organism evidence="7 8">
    <name type="scientific">Uruburuella suis</name>
    <dbReference type="NCBI Taxonomy" id="252130"/>
    <lineage>
        <taxon>Bacteria</taxon>
        <taxon>Pseudomonadati</taxon>
        <taxon>Pseudomonadota</taxon>
        <taxon>Betaproteobacteria</taxon>
        <taxon>Neisseriales</taxon>
        <taxon>Neisseriaceae</taxon>
        <taxon>Uruburuella</taxon>
    </lineage>
</organism>
<dbReference type="Proteomes" id="UP000294721">
    <property type="component" value="Unassembled WGS sequence"/>
</dbReference>
<sequence>MWLPANWMRGCKMHDLSWVDLAVASVLVLISVLISMWMRLGLTRKIGVAAVRTVVQLTAIGMVLKYVFAAEHPLWIAVIALVMTLTAGLSAGSRSRYTYAGEKRDALLSVWLTSWIVALIGLYGVLNVRPWYSAQFVVPILGMILGNTLNTVSLTFDRLVQALSQQRGQVEMMLSLGATPWEAFQDIARQSVSAGMLPTINSMTVVGIVSLPGMMTGQILAGGAPEQAVRYQIVIMFFMCAASALGGMFAVWSVFRRFFDKNACFLPWRLIRKPQGRE</sequence>
<comment type="similarity">
    <text evidence="2">Belongs to the UPF0014 family.</text>
</comment>
<feature type="transmembrane region" description="Helical" evidence="6">
    <location>
        <begin position="16"/>
        <end position="37"/>
    </location>
</feature>
<feature type="transmembrane region" description="Helical" evidence="6">
    <location>
        <begin position="233"/>
        <end position="255"/>
    </location>
</feature>
<evidence type="ECO:0000256" key="2">
    <source>
        <dbReference type="ARBA" id="ARBA00005268"/>
    </source>
</evidence>
<evidence type="ECO:0000256" key="5">
    <source>
        <dbReference type="ARBA" id="ARBA00023136"/>
    </source>
</evidence>
<accession>A0ABY2BWY6</accession>
<feature type="transmembrane region" description="Helical" evidence="6">
    <location>
        <begin position="132"/>
        <end position="156"/>
    </location>
</feature>
<evidence type="ECO:0000313" key="7">
    <source>
        <dbReference type="EMBL" id="TCO97371.1"/>
    </source>
</evidence>
<feature type="transmembrane region" description="Helical" evidence="6">
    <location>
        <begin position="74"/>
        <end position="94"/>
    </location>
</feature>
<keyword evidence="8" id="KW-1185">Reference proteome</keyword>
<comment type="subcellular location">
    <subcellularLocation>
        <location evidence="1">Membrane</location>
        <topology evidence="1">Multi-pass membrane protein</topology>
    </subcellularLocation>
</comment>
<protein>
    <submittedName>
        <fullName evidence="7">ABC transport system permease protein</fullName>
    </submittedName>
</protein>
<dbReference type="PANTHER" id="PTHR30028">
    <property type="entry name" value="UPF0014 INNER MEMBRANE PROTEIN YBBM-RELATED"/>
    <property type="match status" value="1"/>
</dbReference>
<evidence type="ECO:0000313" key="8">
    <source>
        <dbReference type="Proteomes" id="UP000294721"/>
    </source>
</evidence>
<evidence type="ECO:0000256" key="1">
    <source>
        <dbReference type="ARBA" id="ARBA00004141"/>
    </source>
</evidence>
<evidence type="ECO:0000256" key="4">
    <source>
        <dbReference type="ARBA" id="ARBA00022989"/>
    </source>
</evidence>
<feature type="transmembrane region" description="Helical" evidence="6">
    <location>
        <begin position="49"/>
        <end position="68"/>
    </location>
</feature>
<keyword evidence="4 6" id="KW-1133">Transmembrane helix</keyword>
<keyword evidence="3 6" id="KW-0812">Transmembrane</keyword>
<dbReference type="InterPro" id="IPR005226">
    <property type="entry name" value="UPF0014_fam"/>
</dbReference>
<proteinExistence type="inferred from homology"/>
<reference evidence="7 8" key="1">
    <citation type="submission" date="2019-03" db="EMBL/GenBank/DDBJ databases">
        <title>Genomic Encyclopedia of Type Strains, Phase IV (KMG-IV): sequencing the most valuable type-strain genomes for metagenomic binning, comparative biology and taxonomic classification.</title>
        <authorList>
            <person name="Goeker M."/>
        </authorList>
    </citation>
    <scope>NUCLEOTIDE SEQUENCE [LARGE SCALE GENOMIC DNA]</scope>
    <source>
        <strain evidence="7 8">DSM 17474</strain>
    </source>
</reference>
<dbReference type="EMBL" id="SLXE01000056">
    <property type="protein sequence ID" value="TCO97371.1"/>
    <property type="molecule type" value="Genomic_DNA"/>
</dbReference>
<feature type="transmembrane region" description="Helical" evidence="6">
    <location>
        <begin position="106"/>
        <end position="126"/>
    </location>
</feature>
<feature type="transmembrane region" description="Helical" evidence="6">
    <location>
        <begin position="199"/>
        <end position="221"/>
    </location>
</feature>
<dbReference type="Pfam" id="PF03649">
    <property type="entry name" value="UPF0014"/>
    <property type="match status" value="1"/>
</dbReference>
<dbReference type="PANTHER" id="PTHR30028:SF0">
    <property type="entry name" value="PROTEIN ALUMINUM SENSITIVE 3"/>
    <property type="match status" value="1"/>
</dbReference>
<name>A0ABY2BWY6_9NEIS</name>